<dbReference type="GeneID" id="25284845"/>
<dbReference type="VEuPathDB" id="FungiDB:A1O9_09937"/>
<name>A0A072P360_9EURO</name>
<protein>
    <submittedName>
        <fullName evidence="2">Uncharacterized protein</fullName>
    </submittedName>
</protein>
<feature type="signal peptide" evidence="1">
    <location>
        <begin position="1"/>
        <end position="22"/>
    </location>
</feature>
<gene>
    <name evidence="2" type="ORF">A1O9_09937</name>
</gene>
<evidence type="ECO:0000313" key="2">
    <source>
        <dbReference type="EMBL" id="KEF54142.1"/>
    </source>
</evidence>
<dbReference type="AlphaFoldDB" id="A0A072P360"/>
<keyword evidence="1" id="KW-0732">Signal</keyword>
<dbReference type="OrthoDB" id="4151272at2759"/>
<proteinExistence type="predicted"/>
<sequence>MLFINPLALGLSTFACLTQVIAAPADGFETIVRNTDIEKRDEPPLKFNIDPDITTSTDCGRWYNANINVKFAPNPIFTSGACDAIRNFIGGDKGDMDVEVNFLCPNKGPDSEGDLHTKFHVRLDYNVPVDMNKKGEQQIPATLHVYNVNKGLNVQTSNVHLGGVADKGKNTIKYQFIYCVSHIPSAATFYKKLTAHPGINARSNSTFLQQVTEKVVAFHRLDSLLTSLWSLQPCVPCYG</sequence>
<organism evidence="2 3">
    <name type="scientific">Exophiala aquamarina CBS 119918</name>
    <dbReference type="NCBI Taxonomy" id="1182545"/>
    <lineage>
        <taxon>Eukaryota</taxon>
        <taxon>Fungi</taxon>
        <taxon>Dikarya</taxon>
        <taxon>Ascomycota</taxon>
        <taxon>Pezizomycotina</taxon>
        <taxon>Eurotiomycetes</taxon>
        <taxon>Chaetothyriomycetidae</taxon>
        <taxon>Chaetothyriales</taxon>
        <taxon>Herpotrichiellaceae</taxon>
        <taxon>Exophiala</taxon>
    </lineage>
</organism>
<reference evidence="2 3" key="1">
    <citation type="submission" date="2013-03" db="EMBL/GenBank/DDBJ databases">
        <title>The Genome Sequence of Exophiala aquamarina CBS 119918.</title>
        <authorList>
            <consortium name="The Broad Institute Genomics Platform"/>
            <person name="Cuomo C."/>
            <person name="de Hoog S."/>
            <person name="Gorbushina A."/>
            <person name="Walker B."/>
            <person name="Young S.K."/>
            <person name="Zeng Q."/>
            <person name="Gargeya S."/>
            <person name="Fitzgerald M."/>
            <person name="Haas B."/>
            <person name="Abouelleil A."/>
            <person name="Allen A.W."/>
            <person name="Alvarado L."/>
            <person name="Arachchi H.M."/>
            <person name="Berlin A.M."/>
            <person name="Chapman S.B."/>
            <person name="Gainer-Dewar J."/>
            <person name="Goldberg J."/>
            <person name="Griggs A."/>
            <person name="Gujja S."/>
            <person name="Hansen M."/>
            <person name="Howarth C."/>
            <person name="Imamovic A."/>
            <person name="Ireland A."/>
            <person name="Larimer J."/>
            <person name="McCowan C."/>
            <person name="Murphy C."/>
            <person name="Pearson M."/>
            <person name="Poon T.W."/>
            <person name="Priest M."/>
            <person name="Roberts A."/>
            <person name="Saif S."/>
            <person name="Shea T."/>
            <person name="Sisk P."/>
            <person name="Sykes S."/>
            <person name="Wortman J."/>
            <person name="Nusbaum C."/>
            <person name="Birren B."/>
        </authorList>
    </citation>
    <scope>NUCLEOTIDE SEQUENCE [LARGE SCALE GENOMIC DNA]</scope>
    <source>
        <strain evidence="2 3">CBS 119918</strain>
    </source>
</reference>
<comment type="caution">
    <text evidence="2">The sequence shown here is derived from an EMBL/GenBank/DDBJ whole genome shotgun (WGS) entry which is preliminary data.</text>
</comment>
<evidence type="ECO:0000313" key="3">
    <source>
        <dbReference type="Proteomes" id="UP000027920"/>
    </source>
</evidence>
<evidence type="ECO:0000256" key="1">
    <source>
        <dbReference type="SAM" id="SignalP"/>
    </source>
</evidence>
<dbReference type="HOGENOM" id="CLU_1161137_0_0_1"/>
<dbReference type="EMBL" id="AMGV01000011">
    <property type="protein sequence ID" value="KEF54142.1"/>
    <property type="molecule type" value="Genomic_DNA"/>
</dbReference>
<keyword evidence="3" id="KW-1185">Reference proteome</keyword>
<accession>A0A072P360</accession>
<feature type="chain" id="PRO_5001683119" evidence="1">
    <location>
        <begin position="23"/>
        <end position="239"/>
    </location>
</feature>
<dbReference type="Proteomes" id="UP000027920">
    <property type="component" value="Unassembled WGS sequence"/>
</dbReference>
<dbReference type="RefSeq" id="XP_013256732.1">
    <property type="nucleotide sequence ID" value="XM_013401278.1"/>
</dbReference>